<feature type="domain" description="N-acetyltransferase" evidence="3">
    <location>
        <begin position="12"/>
        <end position="164"/>
    </location>
</feature>
<dbReference type="Pfam" id="PF00583">
    <property type="entry name" value="Acetyltransf_1"/>
    <property type="match status" value="1"/>
</dbReference>
<sequence>MAGTRSRRLRVVTVREASSLTLQGNIMKIEVTDLRNDRDDSFVASQLSTYNASFTIRDFRLLRVFARDADGSIIGGLLADTYWQYLEVHKLWVTEVHRNKGHAARLMSAAENEARLRGCKHAFLDTFSFQALGFYQKLGYTEFGRLEEFSGKHERHYLHKKLDDMHR</sequence>
<evidence type="ECO:0000313" key="4">
    <source>
        <dbReference type="EMBL" id="PQP06700.1"/>
    </source>
</evidence>
<dbReference type="Proteomes" id="UP000238206">
    <property type="component" value="Unassembled WGS sequence"/>
</dbReference>
<dbReference type="PROSITE" id="PS51186">
    <property type="entry name" value="GNAT"/>
    <property type="match status" value="1"/>
</dbReference>
<organism evidence="4 5">
    <name type="scientific">Burkholderia cepacia</name>
    <name type="common">Pseudomonas cepacia</name>
    <dbReference type="NCBI Taxonomy" id="292"/>
    <lineage>
        <taxon>Bacteria</taxon>
        <taxon>Pseudomonadati</taxon>
        <taxon>Pseudomonadota</taxon>
        <taxon>Betaproteobacteria</taxon>
        <taxon>Burkholderiales</taxon>
        <taxon>Burkholderiaceae</taxon>
        <taxon>Burkholderia</taxon>
        <taxon>Burkholderia cepacia complex</taxon>
    </lineage>
</organism>
<evidence type="ECO:0000259" key="3">
    <source>
        <dbReference type="PROSITE" id="PS51186"/>
    </source>
</evidence>
<accession>A0A2S8HVW4</accession>
<evidence type="ECO:0000313" key="5">
    <source>
        <dbReference type="Proteomes" id="UP000238206"/>
    </source>
</evidence>
<dbReference type="AlphaFoldDB" id="A0A2S8HVW4"/>
<evidence type="ECO:0000256" key="2">
    <source>
        <dbReference type="ARBA" id="ARBA00023315"/>
    </source>
</evidence>
<dbReference type="SUPFAM" id="SSF55729">
    <property type="entry name" value="Acyl-CoA N-acyltransferases (Nat)"/>
    <property type="match status" value="1"/>
</dbReference>
<protein>
    <submittedName>
        <fullName evidence="4">N-acetyltransferase</fullName>
    </submittedName>
</protein>
<comment type="caution">
    <text evidence="4">The sequence shown here is derived from an EMBL/GenBank/DDBJ whole genome shotgun (WGS) entry which is preliminary data.</text>
</comment>
<dbReference type="Gene3D" id="3.40.630.30">
    <property type="match status" value="1"/>
</dbReference>
<name>A0A2S8HVW4_BURCE</name>
<dbReference type="EMBL" id="PUIQ01000148">
    <property type="protein sequence ID" value="PQP06700.1"/>
    <property type="molecule type" value="Genomic_DNA"/>
</dbReference>
<dbReference type="InterPro" id="IPR000182">
    <property type="entry name" value="GNAT_dom"/>
</dbReference>
<keyword evidence="2" id="KW-0012">Acyltransferase</keyword>
<dbReference type="PANTHER" id="PTHR43877:SF2">
    <property type="entry name" value="AMINOALKYLPHOSPHONATE N-ACETYLTRANSFERASE-RELATED"/>
    <property type="match status" value="1"/>
</dbReference>
<reference evidence="4 5" key="1">
    <citation type="submission" date="2018-02" db="EMBL/GenBank/DDBJ databases">
        <title>Draft genome sequencing of Burkholderia cepacia Y14-15.</title>
        <authorList>
            <person name="Zheng B.-X."/>
        </authorList>
    </citation>
    <scope>NUCLEOTIDE SEQUENCE [LARGE SCALE GENOMIC DNA]</scope>
    <source>
        <strain evidence="4 5">Y14-15</strain>
    </source>
</reference>
<dbReference type="CDD" id="cd04301">
    <property type="entry name" value="NAT_SF"/>
    <property type="match status" value="1"/>
</dbReference>
<evidence type="ECO:0000256" key="1">
    <source>
        <dbReference type="ARBA" id="ARBA00022679"/>
    </source>
</evidence>
<keyword evidence="1 4" id="KW-0808">Transferase</keyword>
<dbReference type="InterPro" id="IPR050832">
    <property type="entry name" value="Bact_Acetyltransf"/>
</dbReference>
<proteinExistence type="predicted"/>
<dbReference type="InterPro" id="IPR016181">
    <property type="entry name" value="Acyl_CoA_acyltransferase"/>
</dbReference>
<dbReference type="GO" id="GO:0016747">
    <property type="term" value="F:acyltransferase activity, transferring groups other than amino-acyl groups"/>
    <property type="evidence" value="ECO:0007669"/>
    <property type="project" value="InterPro"/>
</dbReference>
<dbReference type="PANTHER" id="PTHR43877">
    <property type="entry name" value="AMINOALKYLPHOSPHONATE N-ACETYLTRANSFERASE-RELATED-RELATED"/>
    <property type="match status" value="1"/>
</dbReference>
<gene>
    <name evidence="4" type="ORF">C5615_38510</name>
</gene>